<feature type="transmembrane region" description="Helical" evidence="1">
    <location>
        <begin position="104"/>
        <end position="124"/>
    </location>
</feature>
<keyword evidence="1" id="KW-0812">Transmembrane</keyword>
<keyword evidence="3" id="KW-1185">Reference proteome</keyword>
<name>A0ABN0XMN4_9ACTN</name>
<feature type="transmembrane region" description="Helical" evidence="1">
    <location>
        <begin position="81"/>
        <end position="98"/>
    </location>
</feature>
<feature type="transmembrane region" description="Helical" evidence="1">
    <location>
        <begin position="9"/>
        <end position="28"/>
    </location>
</feature>
<evidence type="ECO:0000313" key="2">
    <source>
        <dbReference type="EMBL" id="GAA0368151.1"/>
    </source>
</evidence>
<sequence length="135" mass="14505">MAKSKSSRFVKGAVVSAAAAHTTYWIWASARHWASDVGEARSDSFFGGFLESALATAAGVTVMPVLLWAGMRALRERGNHLLVAMGSLMWLFAGAYVVEKDVGMMGTEVLLVLFILFCGLLALVTEGRERARPPG</sequence>
<evidence type="ECO:0000313" key="3">
    <source>
        <dbReference type="Proteomes" id="UP001500063"/>
    </source>
</evidence>
<dbReference type="Proteomes" id="UP001500063">
    <property type="component" value="Unassembled WGS sequence"/>
</dbReference>
<protein>
    <submittedName>
        <fullName evidence="2">Uncharacterized protein</fullName>
    </submittedName>
</protein>
<accession>A0ABN0XMN4</accession>
<dbReference type="RefSeq" id="WP_344121525.1">
    <property type="nucleotide sequence ID" value="NZ_BAAABW010000026.1"/>
</dbReference>
<keyword evidence="1" id="KW-0472">Membrane</keyword>
<dbReference type="EMBL" id="BAAABW010000026">
    <property type="protein sequence ID" value="GAA0368151.1"/>
    <property type="molecule type" value="Genomic_DNA"/>
</dbReference>
<keyword evidence="1" id="KW-1133">Transmembrane helix</keyword>
<evidence type="ECO:0000256" key="1">
    <source>
        <dbReference type="SAM" id="Phobius"/>
    </source>
</evidence>
<gene>
    <name evidence="2" type="ORF">GCM10010319_52600</name>
</gene>
<proteinExistence type="predicted"/>
<reference evidence="2 3" key="1">
    <citation type="journal article" date="2019" name="Int. J. Syst. Evol. Microbiol.">
        <title>The Global Catalogue of Microorganisms (GCM) 10K type strain sequencing project: providing services to taxonomists for standard genome sequencing and annotation.</title>
        <authorList>
            <consortium name="The Broad Institute Genomics Platform"/>
            <consortium name="The Broad Institute Genome Sequencing Center for Infectious Disease"/>
            <person name="Wu L."/>
            <person name="Ma J."/>
        </authorList>
    </citation>
    <scope>NUCLEOTIDE SEQUENCE [LARGE SCALE GENOMIC DNA]</scope>
    <source>
        <strain evidence="2 3">JCM 4565</strain>
    </source>
</reference>
<comment type="caution">
    <text evidence="2">The sequence shown here is derived from an EMBL/GenBank/DDBJ whole genome shotgun (WGS) entry which is preliminary data.</text>
</comment>
<feature type="transmembrane region" description="Helical" evidence="1">
    <location>
        <begin position="48"/>
        <end position="69"/>
    </location>
</feature>
<organism evidence="2 3">
    <name type="scientific">Streptomyces blastmyceticus</name>
    <dbReference type="NCBI Taxonomy" id="68180"/>
    <lineage>
        <taxon>Bacteria</taxon>
        <taxon>Bacillati</taxon>
        <taxon>Actinomycetota</taxon>
        <taxon>Actinomycetes</taxon>
        <taxon>Kitasatosporales</taxon>
        <taxon>Streptomycetaceae</taxon>
        <taxon>Streptomyces</taxon>
    </lineage>
</organism>